<reference evidence="2" key="1">
    <citation type="submission" date="2024-07" db="EMBL/GenBank/DDBJ databases">
        <title>Complete genome sequence of Verrucomicrobiaceae bacterium NT6N.</title>
        <authorList>
            <person name="Huang C."/>
            <person name="Takami H."/>
            <person name="Hamasaki K."/>
        </authorList>
    </citation>
    <scope>NUCLEOTIDE SEQUENCE</scope>
    <source>
        <strain evidence="2">NT6N</strain>
    </source>
</reference>
<dbReference type="AlphaFoldDB" id="A0AAT9FNP2"/>
<evidence type="ECO:0000313" key="2">
    <source>
        <dbReference type="EMBL" id="BDS07614.1"/>
    </source>
</evidence>
<feature type="chain" id="PRO_5043725685" evidence="1">
    <location>
        <begin position="28"/>
        <end position="417"/>
    </location>
</feature>
<organism evidence="2">
    <name type="scientific">Oceaniferula spumae</name>
    <dbReference type="NCBI Taxonomy" id="2979115"/>
    <lineage>
        <taxon>Bacteria</taxon>
        <taxon>Pseudomonadati</taxon>
        <taxon>Verrucomicrobiota</taxon>
        <taxon>Verrucomicrobiia</taxon>
        <taxon>Verrucomicrobiales</taxon>
        <taxon>Verrucomicrobiaceae</taxon>
        <taxon>Oceaniferula</taxon>
    </lineage>
</organism>
<feature type="signal peptide" evidence="1">
    <location>
        <begin position="1"/>
        <end position="27"/>
    </location>
</feature>
<dbReference type="KEGG" id="osu:NT6N_26540"/>
<sequence>MKISFSSYTGLTAQILALVALQGGASAQTLNDVHPQGLFNTPQPGIDAPLTRTPADATSLKDHFHLSASAGVRYEDNIFLTSTNEKSDVITTISATLRFVSAEDGAAENTFSVAYSPSYSMYASDSDSNNLGHALTFTLGKEMPKTSIRFNLSYSKSSGSNRFVSGIVDHGSLNAGLSISHLLTGKTSLNLGFGYGFDNFGNGALFDNNSYNVRLGLRYQATGKISVGPYVSYRNTDLSDGGGSFDQAVYGYGVSATYRVTGKTTLTGSIGGSTNSFSDSGSGSDESALTWSIGANHQISEKTSIRASFYRNYKASYTFEDAGYLATGLALSATHTVSDRLSLYATVTYENDDYFRATNSSYRLEEDYYSLVLGSNYRFSNGLSVGANAKYQTNDSTQALNEFDGLSFGITASYNFW</sequence>
<accession>A0AAT9FNP2</accession>
<dbReference type="InterPro" id="IPR023614">
    <property type="entry name" value="Porin_dom_sf"/>
</dbReference>
<dbReference type="EMBL" id="AP026866">
    <property type="protein sequence ID" value="BDS07614.1"/>
    <property type="molecule type" value="Genomic_DNA"/>
</dbReference>
<protein>
    <submittedName>
        <fullName evidence="2">Uncharacterized protein</fullName>
    </submittedName>
</protein>
<dbReference type="InterPro" id="IPR018759">
    <property type="entry name" value="BBP2_2"/>
</dbReference>
<evidence type="ECO:0000256" key="1">
    <source>
        <dbReference type="SAM" id="SignalP"/>
    </source>
</evidence>
<dbReference type="SUPFAM" id="SSF56935">
    <property type="entry name" value="Porins"/>
    <property type="match status" value="1"/>
</dbReference>
<proteinExistence type="predicted"/>
<gene>
    <name evidence="2" type="ORF">NT6N_26540</name>
</gene>
<dbReference type="Pfam" id="PF10082">
    <property type="entry name" value="BBP2_2"/>
    <property type="match status" value="1"/>
</dbReference>
<dbReference type="Gene3D" id="2.40.160.10">
    <property type="entry name" value="Porin"/>
    <property type="match status" value="1"/>
</dbReference>
<keyword evidence="1" id="KW-0732">Signal</keyword>
<name>A0AAT9FNP2_9BACT</name>